<dbReference type="EMBL" id="JAPTMU010000020">
    <property type="protein sequence ID" value="KAJ4925978.1"/>
    <property type="molecule type" value="Genomic_DNA"/>
</dbReference>
<reference evidence="2" key="1">
    <citation type="submission" date="2022-11" db="EMBL/GenBank/DDBJ databases">
        <title>Chromosome-level genome of Pogonophryne albipinna.</title>
        <authorList>
            <person name="Jo E."/>
        </authorList>
    </citation>
    <scope>NUCLEOTIDE SEQUENCE</scope>
    <source>
        <strain evidence="2">SGF0006</strain>
        <tissue evidence="2">Muscle</tissue>
    </source>
</reference>
<keyword evidence="3" id="KW-1185">Reference proteome</keyword>
<feature type="compositionally biased region" description="Polar residues" evidence="1">
    <location>
        <begin position="1"/>
        <end position="14"/>
    </location>
</feature>
<evidence type="ECO:0000256" key="1">
    <source>
        <dbReference type="SAM" id="MobiDB-lite"/>
    </source>
</evidence>
<evidence type="ECO:0000313" key="2">
    <source>
        <dbReference type="EMBL" id="KAJ4925978.1"/>
    </source>
</evidence>
<protein>
    <submittedName>
        <fullName evidence="2">Uncharacterized protein</fullName>
    </submittedName>
</protein>
<feature type="compositionally biased region" description="Basic and acidic residues" evidence="1">
    <location>
        <begin position="28"/>
        <end position="55"/>
    </location>
</feature>
<accession>A0AAD6FA18</accession>
<dbReference type="AlphaFoldDB" id="A0AAD6FA18"/>
<evidence type="ECO:0000313" key="3">
    <source>
        <dbReference type="Proteomes" id="UP001219934"/>
    </source>
</evidence>
<organism evidence="2 3">
    <name type="scientific">Pogonophryne albipinna</name>
    <dbReference type="NCBI Taxonomy" id="1090488"/>
    <lineage>
        <taxon>Eukaryota</taxon>
        <taxon>Metazoa</taxon>
        <taxon>Chordata</taxon>
        <taxon>Craniata</taxon>
        <taxon>Vertebrata</taxon>
        <taxon>Euteleostomi</taxon>
        <taxon>Actinopterygii</taxon>
        <taxon>Neopterygii</taxon>
        <taxon>Teleostei</taxon>
        <taxon>Neoteleostei</taxon>
        <taxon>Acanthomorphata</taxon>
        <taxon>Eupercaria</taxon>
        <taxon>Perciformes</taxon>
        <taxon>Notothenioidei</taxon>
        <taxon>Pogonophryne</taxon>
    </lineage>
</organism>
<gene>
    <name evidence="2" type="ORF">JOQ06_008163</name>
</gene>
<comment type="caution">
    <text evidence="2">The sequence shown here is derived from an EMBL/GenBank/DDBJ whole genome shotgun (WGS) entry which is preliminary data.</text>
</comment>
<dbReference type="Proteomes" id="UP001219934">
    <property type="component" value="Unassembled WGS sequence"/>
</dbReference>
<sequence length="101" mass="11109">MGCMKSTPSESPNGGVQRKIAEQPVRTDNTHYVRDPTSKTKNNIRADRRTSDSRWRSLKARRGAIHSNDSPDSSVSTSQSFLSPINPRGHEVAFGGATVRN</sequence>
<feature type="non-terminal residue" evidence="2">
    <location>
        <position position="101"/>
    </location>
</feature>
<name>A0AAD6FA18_9TELE</name>
<feature type="region of interest" description="Disordered" evidence="1">
    <location>
        <begin position="1"/>
        <end position="101"/>
    </location>
</feature>
<proteinExistence type="predicted"/>
<feature type="compositionally biased region" description="Low complexity" evidence="1">
    <location>
        <begin position="67"/>
        <end position="80"/>
    </location>
</feature>